<dbReference type="GO" id="GO:0009307">
    <property type="term" value="P:DNA restriction-modification system"/>
    <property type="evidence" value="ECO:0007669"/>
    <property type="project" value="UniProtKB-KW"/>
</dbReference>
<keyword evidence="6" id="KW-1185">Reference proteome</keyword>
<dbReference type="REBASE" id="446400">
    <property type="entry name" value="S.Nmu831ORF675P"/>
</dbReference>
<evidence type="ECO:0000259" key="4">
    <source>
        <dbReference type="Pfam" id="PF01420"/>
    </source>
</evidence>
<comment type="similarity">
    <text evidence="1">Belongs to the type-I restriction system S methylase family.</text>
</comment>
<dbReference type="Gene3D" id="3.90.220.20">
    <property type="entry name" value="DNA methylase specificity domains"/>
    <property type="match status" value="2"/>
</dbReference>
<dbReference type="CDD" id="cd17254">
    <property type="entry name" value="RMtype1_S_FclI-TRD1-CR1_like"/>
    <property type="match status" value="1"/>
</dbReference>
<dbReference type="InterPro" id="IPR044946">
    <property type="entry name" value="Restrct_endonuc_typeI_TRD_sf"/>
</dbReference>
<evidence type="ECO:0000313" key="6">
    <source>
        <dbReference type="Proteomes" id="UP000516412"/>
    </source>
</evidence>
<dbReference type="SUPFAM" id="SSF116734">
    <property type="entry name" value="DNA methylase specificity domain"/>
    <property type="match status" value="2"/>
</dbReference>
<feature type="domain" description="Type I restriction modification DNA specificity" evidence="4">
    <location>
        <begin position="1"/>
        <end position="156"/>
    </location>
</feature>
<dbReference type="PANTHER" id="PTHR30408">
    <property type="entry name" value="TYPE-1 RESTRICTION ENZYME ECOKI SPECIFICITY PROTEIN"/>
    <property type="match status" value="1"/>
</dbReference>
<dbReference type="PANTHER" id="PTHR30408:SF12">
    <property type="entry name" value="TYPE I RESTRICTION ENZYME MJAVIII SPECIFICITY SUBUNIT"/>
    <property type="match status" value="1"/>
</dbReference>
<dbReference type="InterPro" id="IPR052021">
    <property type="entry name" value="Type-I_RS_S_subunit"/>
</dbReference>
<dbReference type="CDD" id="cd17267">
    <property type="entry name" value="RMtype1_S_EcoAO83I-TRD1-CR1_like"/>
    <property type="match status" value="1"/>
</dbReference>
<dbReference type="InterPro" id="IPR000055">
    <property type="entry name" value="Restrct_endonuc_typeI_TRD"/>
</dbReference>
<name>A0A7H1M9S6_9NEIS</name>
<keyword evidence="2" id="KW-0680">Restriction system</keyword>
<dbReference type="GO" id="GO:0003677">
    <property type="term" value="F:DNA binding"/>
    <property type="evidence" value="ECO:0007669"/>
    <property type="project" value="UniProtKB-KW"/>
</dbReference>
<gene>
    <name evidence="5" type="ORF">H7A79_0674</name>
</gene>
<dbReference type="KEGG" id="nmus:H7A79_0674"/>
<dbReference type="RefSeq" id="WP_187001079.1">
    <property type="nucleotide sequence ID" value="NZ_CP060414.2"/>
</dbReference>
<keyword evidence="3" id="KW-0238">DNA-binding</keyword>
<evidence type="ECO:0000256" key="2">
    <source>
        <dbReference type="ARBA" id="ARBA00022747"/>
    </source>
</evidence>
<evidence type="ECO:0000256" key="3">
    <source>
        <dbReference type="ARBA" id="ARBA00023125"/>
    </source>
</evidence>
<dbReference type="EMBL" id="CP060414">
    <property type="protein sequence ID" value="QNT58391.1"/>
    <property type="molecule type" value="Genomic_DNA"/>
</dbReference>
<protein>
    <submittedName>
        <fullName evidence="5">Type I restriction modification DNA specificity domain protein</fullName>
    </submittedName>
</protein>
<dbReference type="Proteomes" id="UP000516412">
    <property type="component" value="Chromosome"/>
</dbReference>
<feature type="domain" description="Type I restriction modification DNA specificity" evidence="4">
    <location>
        <begin position="172"/>
        <end position="342"/>
    </location>
</feature>
<proteinExistence type="inferred from homology"/>
<accession>A0A7H1M9S6</accession>
<evidence type="ECO:0000313" key="5">
    <source>
        <dbReference type="EMBL" id="QNT58391.1"/>
    </source>
</evidence>
<organism evidence="5 6">
    <name type="scientific">Neisseria musculi</name>
    <dbReference type="NCBI Taxonomy" id="1815583"/>
    <lineage>
        <taxon>Bacteria</taxon>
        <taxon>Pseudomonadati</taxon>
        <taxon>Pseudomonadota</taxon>
        <taxon>Betaproteobacteria</taxon>
        <taxon>Neisseriales</taxon>
        <taxon>Neisseriaceae</taxon>
        <taxon>Neisseria</taxon>
    </lineage>
</organism>
<sequence>MSGWREKKLGEFIYFQRGHDLPKSQMQAGSIPVAGSNGVIGYHNEATCDGKGITIGRSGNIGTPKYYSTKFWAHNTVLYVKNFFGNDEKFAFYLLKTLDFSGFNTGSAVPTLNRNYIHELIISPPPLPEQKAIADVLSALDDKIDLLHRQNHTLEQMAETLFRQWFVEEAREDWEEKPLSSIATFTNGLACQKFPVQIGERGLPVLKIKELTSGISDSSDWATETVKSEYIVENGDIIFAWSASLMVKIWSGQKCVLNQHLFNVKSKDYPKWFYYEWCKFHLAEFISVAQSHATTMGHIKRKDLDEAMVKIPSSETLATMSQTMKPLLDKRIVNSQQIQTLETLRDTLLPKLISGEVRAAFQTA</sequence>
<evidence type="ECO:0000256" key="1">
    <source>
        <dbReference type="ARBA" id="ARBA00010923"/>
    </source>
</evidence>
<dbReference type="Pfam" id="PF01420">
    <property type="entry name" value="Methylase_S"/>
    <property type="match status" value="2"/>
</dbReference>
<dbReference type="AlphaFoldDB" id="A0A7H1M9S6"/>
<reference evidence="5" key="1">
    <citation type="submission" date="2024-06" db="EMBL/GenBank/DDBJ databases">
        <title>Complete Genome Sequence of mouse commensal type strain Neisseria musculi.</title>
        <authorList>
            <person name="Thapa E."/>
            <person name="Aluvathingal J."/>
            <person name="Nadendla S."/>
            <person name="Mehta A."/>
            <person name="Tettelin H."/>
            <person name="Weyand N.J."/>
        </authorList>
    </citation>
    <scope>NUCLEOTIDE SEQUENCE</scope>
    <source>
        <strain evidence="5">NW831</strain>
    </source>
</reference>